<sequence>MNRRSIYVHYFWRICTICATFTWLNDLKNNKVVRKSKNLERNRKHEKIT</sequence>
<dbReference type="Proteomes" id="UP000004828">
    <property type="component" value="Unassembled WGS sequence"/>
</dbReference>
<name>C7G8Q9_9FIRM</name>
<gene>
    <name evidence="1" type="ORF">ROSINTL182_06285</name>
</gene>
<organism evidence="1 2">
    <name type="scientific">Roseburia intestinalis L1-82</name>
    <dbReference type="NCBI Taxonomy" id="536231"/>
    <lineage>
        <taxon>Bacteria</taxon>
        <taxon>Bacillati</taxon>
        <taxon>Bacillota</taxon>
        <taxon>Clostridia</taxon>
        <taxon>Lachnospirales</taxon>
        <taxon>Lachnospiraceae</taxon>
        <taxon>Roseburia</taxon>
    </lineage>
</organism>
<protein>
    <submittedName>
        <fullName evidence="1">Uncharacterized protein</fullName>
    </submittedName>
</protein>
<comment type="caution">
    <text evidence="1">The sequence shown here is derived from an EMBL/GenBank/DDBJ whole genome shotgun (WGS) entry which is preliminary data.</text>
</comment>
<proteinExistence type="predicted"/>
<dbReference type="HOGENOM" id="CLU_3140248_0_0_9"/>
<accession>C7G8Q9</accession>
<evidence type="ECO:0000313" key="1">
    <source>
        <dbReference type="EMBL" id="EEV01783.1"/>
    </source>
</evidence>
<dbReference type="EMBL" id="ABYJ02000056">
    <property type="protein sequence ID" value="EEV01783.1"/>
    <property type="molecule type" value="Genomic_DNA"/>
</dbReference>
<evidence type="ECO:0000313" key="2">
    <source>
        <dbReference type="Proteomes" id="UP000004828"/>
    </source>
</evidence>
<dbReference type="AlphaFoldDB" id="C7G8Q9"/>
<reference evidence="1 2" key="1">
    <citation type="submission" date="2009-08" db="EMBL/GenBank/DDBJ databases">
        <authorList>
            <person name="Weinstock G."/>
            <person name="Sodergren E."/>
            <person name="Clifton S."/>
            <person name="Fulton L."/>
            <person name="Fulton B."/>
            <person name="Courtney L."/>
            <person name="Fronick C."/>
            <person name="Harrison M."/>
            <person name="Strong C."/>
            <person name="Farmer C."/>
            <person name="Delahaunty K."/>
            <person name="Markovic C."/>
            <person name="Hall O."/>
            <person name="Minx P."/>
            <person name="Tomlinson C."/>
            <person name="Mitreva M."/>
            <person name="Nelson J."/>
            <person name="Hou S."/>
            <person name="Wollam A."/>
            <person name="Pepin K.H."/>
            <person name="Johnson M."/>
            <person name="Bhonagiri V."/>
            <person name="Nash W.E."/>
            <person name="Warren W."/>
            <person name="Chinwalla A."/>
            <person name="Mardis E.R."/>
            <person name="Wilson R.K."/>
        </authorList>
    </citation>
    <scope>NUCLEOTIDE SEQUENCE [LARGE SCALE GENOMIC DNA]</scope>
    <source>
        <strain evidence="1 2">L1-82</strain>
    </source>
</reference>